<evidence type="ECO:0000313" key="1">
    <source>
        <dbReference type="EMBL" id="CEK81490.1"/>
    </source>
</evidence>
<reference evidence="1" key="1">
    <citation type="submission" date="2014-12" db="EMBL/GenBank/DDBJ databases">
        <title>Insight into the proteome of Arion vulgaris.</title>
        <authorList>
            <person name="Aradska J."/>
            <person name="Bulat T."/>
            <person name="Smidak R."/>
            <person name="Sarate P."/>
            <person name="Gangsoo J."/>
            <person name="Sialana F."/>
            <person name="Bilban M."/>
            <person name="Lubec G."/>
        </authorList>
    </citation>
    <scope>NUCLEOTIDE SEQUENCE</scope>
    <source>
        <tissue evidence="1">Skin</tissue>
    </source>
</reference>
<dbReference type="AlphaFoldDB" id="A0A0B7ANM0"/>
<gene>
    <name evidence="1" type="primary">ORF126347</name>
</gene>
<sequence>MRMNLNTAVARAYYLKMESSRGRGRPRQRWIDGVTGILGATIPQDIKRQSIIC</sequence>
<dbReference type="EMBL" id="HACG01034625">
    <property type="protein sequence ID" value="CEK81490.1"/>
    <property type="molecule type" value="Transcribed_RNA"/>
</dbReference>
<protein>
    <submittedName>
        <fullName evidence="1">Uncharacterized protein</fullName>
    </submittedName>
</protein>
<organism evidence="1">
    <name type="scientific">Arion vulgaris</name>
    <dbReference type="NCBI Taxonomy" id="1028688"/>
    <lineage>
        <taxon>Eukaryota</taxon>
        <taxon>Metazoa</taxon>
        <taxon>Spiralia</taxon>
        <taxon>Lophotrochozoa</taxon>
        <taxon>Mollusca</taxon>
        <taxon>Gastropoda</taxon>
        <taxon>Heterobranchia</taxon>
        <taxon>Euthyneura</taxon>
        <taxon>Panpulmonata</taxon>
        <taxon>Eupulmonata</taxon>
        <taxon>Stylommatophora</taxon>
        <taxon>Helicina</taxon>
        <taxon>Arionoidea</taxon>
        <taxon>Arionidae</taxon>
        <taxon>Arion</taxon>
    </lineage>
</organism>
<accession>A0A0B7ANM0</accession>
<proteinExistence type="predicted"/>
<name>A0A0B7ANM0_9EUPU</name>